<feature type="region of interest" description="Disordered" evidence="1">
    <location>
        <begin position="1"/>
        <end position="36"/>
    </location>
</feature>
<sequence>MTPNQNNNQPSKAEVQTTKLNKVPTPENNATDFSNEFSAEVAAEVFEQSDRQKNNKRSKNQQ</sequence>
<evidence type="ECO:0000256" key="1">
    <source>
        <dbReference type="SAM" id="MobiDB-lite"/>
    </source>
</evidence>
<reference evidence="2" key="1">
    <citation type="submission" date="2022-05" db="EMBL/GenBank/DDBJ databases">
        <title>Novel bacterial taxa in a minimal lignocellulolytic consortium and its capacity to transform plastics disclosed by genome-resolved metagenomics.</title>
        <authorList>
            <person name="Rodriguez C.A.D."/>
            <person name="Diaz-Garcia L."/>
            <person name="Herrera K."/>
            <person name="Tarazona N.A."/>
            <person name="Sproer C."/>
            <person name="Overmann J."/>
            <person name="Jimenez D.J."/>
        </authorList>
    </citation>
    <scope>NUCLEOTIDE SEQUENCE</scope>
    <source>
        <strain evidence="2">MAG5</strain>
    </source>
</reference>
<name>A0A9J6ZGT4_9BACL</name>
<gene>
    <name evidence="2" type="ORF">NAG76_03840</name>
</gene>
<evidence type="ECO:0000313" key="3">
    <source>
        <dbReference type="Proteomes" id="UP001056756"/>
    </source>
</evidence>
<dbReference type="KEGG" id="plig:NAG76_03840"/>
<dbReference type="EMBL" id="CP097899">
    <property type="protein sequence ID" value="URN95402.1"/>
    <property type="molecule type" value="Genomic_DNA"/>
</dbReference>
<protein>
    <submittedName>
        <fullName evidence="2">Uncharacterized protein</fullName>
    </submittedName>
</protein>
<organism evidence="2 3">
    <name type="scientific">Candidatus Pristimantibacillus lignocellulolyticus</name>
    <dbReference type="NCBI Taxonomy" id="2994561"/>
    <lineage>
        <taxon>Bacteria</taxon>
        <taxon>Bacillati</taxon>
        <taxon>Bacillota</taxon>
        <taxon>Bacilli</taxon>
        <taxon>Bacillales</taxon>
        <taxon>Paenibacillaceae</taxon>
        <taxon>Candidatus Pristimantibacillus</taxon>
    </lineage>
</organism>
<accession>A0A9J6ZGT4</accession>
<dbReference type="Proteomes" id="UP001056756">
    <property type="component" value="Chromosome"/>
</dbReference>
<proteinExistence type="predicted"/>
<dbReference type="AlphaFoldDB" id="A0A9J6ZGT4"/>
<feature type="compositionally biased region" description="Polar residues" evidence="1">
    <location>
        <begin position="1"/>
        <end position="32"/>
    </location>
</feature>
<evidence type="ECO:0000313" key="2">
    <source>
        <dbReference type="EMBL" id="URN95402.1"/>
    </source>
</evidence>